<evidence type="ECO:0000313" key="3">
    <source>
        <dbReference type="EMBL" id="MQL71233.1"/>
    </source>
</evidence>
<dbReference type="EMBL" id="NMUH01000092">
    <property type="protein sequence ID" value="MQL71233.1"/>
    <property type="molecule type" value="Genomic_DNA"/>
</dbReference>
<comment type="caution">
    <text evidence="3">The sequence shown here is derived from an EMBL/GenBank/DDBJ whole genome shotgun (WGS) entry which is preliminary data.</text>
</comment>
<feature type="compositionally biased region" description="Low complexity" evidence="2">
    <location>
        <begin position="358"/>
        <end position="371"/>
    </location>
</feature>
<proteinExistence type="predicted"/>
<keyword evidence="4" id="KW-1185">Reference proteome</keyword>
<organism evidence="3 4">
    <name type="scientific">Colocasia esculenta</name>
    <name type="common">Wild taro</name>
    <name type="synonym">Arum esculentum</name>
    <dbReference type="NCBI Taxonomy" id="4460"/>
    <lineage>
        <taxon>Eukaryota</taxon>
        <taxon>Viridiplantae</taxon>
        <taxon>Streptophyta</taxon>
        <taxon>Embryophyta</taxon>
        <taxon>Tracheophyta</taxon>
        <taxon>Spermatophyta</taxon>
        <taxon>Magnoliopsida</taxon>
        <taxon>Liliopsida</taxon>
        <taxon>Araceae</taxon>
        <taxon>Aroideae</taxon>
        <taxon>Colocasieae</taxon>
        <taxon>Colocasia</taxon>
    </lineage>
</organism>
<accession>A0A843TP63</accession>
<feature type="coiled-coil region" evidence="1">
    <location>
        <begin position="84"/>
        <end position="191"/>
    </location>
</feature>
<evidence type="ECO:0000256" key="1">
    <source>
        <dbReference type="SAM" id="Coils"/>
    </source>
</evidence>
<feature type="compositionally biased region" description="Low complexity" evidence="2">
    <location>
        <begin position="54"/>
        <end position="75"/>
    </location>
</feature>
<evidence type="ECO:0000313" key="4">
    <source>
        <dbReference type="Proteomes" id="UP000652761"/>
    </source>
</evidence>
<feature type="compositionally biased region" description="Basic residues" evidence="2">
    <location>
        <begin position="263"/>
        <end position="280"/>
    </location>
</feature>
<feature type="region of interest" description="Disordered" evidence="2">
    <location>
        <begin position="358"/>
        <end position="383"/>
    </location>
</feature>
<gene>
    <name evidence="3" type="ORF">Taro_003563</name>
</gene>
<feature type="region of interest" description="Disordered" evidence="2">
    <location>
        <begin position="253"/>
        <end position="334"/>
    </location>
</feature>
<name>A0A843TP63_COLES</name>
<feature type="region of interest" description="Disordered" evidence="2">
    <location>
        <begin position="19"/>
        <end position="75"/>
    </location>
</feature>
<dbReference type="AlphaFoldDB" id="A0A843TP63"/>
<evidence type="ECO:0000256" key="2">
    <source>
        <dbReference type="SAM" id="MobiDB-lite"/>
    </source>
</evidence>
<sequence length="426" mass="49275">MIIEFDDKVDKMQVSSMKTCKSRKGMEEKCYMAHGSSRGSSRSDESEGSHLSKKSINSQMSSKSNSDPFDASISNSDSDVDISYDELIECYEHLSNQLKKVKAQNMKLKENLDKNEMRIDNAEAFYGENEKLKMENEKLENEVKNYGIMFSKLKEDHDQVESENFDLKIENEKLIDHIKNLKFDNDQLIKQISNIAHDHQIKENCNQLVEENRHLKKKIKCLCHDRPLNYEWNNSKKKITILENQIVQSKNVQEQNEKLNKNAAKRKNHVSIQSQKKKMEKKTGVYKVSTSPLVAHKASRQSPTPHHAKSYQRVPPPSSQHKGDQRYSKGSQRFQQMQSHYGKLQCFTHKAKMMKKWSSGVDTGSSSVDTSPNSQRSQLTARGRSISRVELKSVCPSFKLLHQLIPVKTKLEVLLDDHHEEFFIWI</sequence>
<dbReference type="Proteomes" id="UP000652761">
    <property type="component" value="Unassembled WGS sequence"/>
</dbReference>
<feature type="compositionally biased region" description="Basic and acidic residues" evidence="2">
    <location>
        <begin position="41"/>
        <end position="50"/>
    </location>
</feature>
<keyword evidence="1" id="KW-0175">Coiled coil</keyword>
<reference evidence="3" key="1">
    <citation type="submission" date="2017-07" db="EMBL/GenBank/DDBJ databases">
        <title>Taro Niue Genome Assembly and Annotation.</title>
        <authorList>
            <person name="Atibalentja N."/>
            <person name="Keating K."/>
            <person name="Fields C.J."/>
        </authorList>
    </citation>
    <scope>NUCLEOTIDE SEQUENCE</scope>
    <source>
        <strain evidence="3">Niue_2</strain>
        <tissue evidence="3">Leaf</tissue>
    </source>
</reference>
<protein>
    <submittedName>
        <fullName evidence="3">Uncharacterized protein</fullName>
    </submittedName>
</protein>